<dbReference type="PANTHER" id="PTHR33566">
    <property type="entry name" value="EN/SPM-LIKE TRANSPOSON-RELATED"/>
    <property type="match status" value="1"/>
</dbReference>
<dbReference type="Pfam" id="PF13589">
    <property type="entry name" value="HATPase_c_3"/>
    <property type="match status" value="1"/>
</dbReference>
<dbReference type="PANTHER" id="PTHR33566:SF1">
    <property type="entry name" value="EN_SPM-LIKE TRANSPOSON-RELATED"/>
    <property type="match status" value="1"/>
</dbReference>
<dbReference type="EMBL" id="JADFTS010000008">
    <property type="protein sequence ID" value="KAF9592428.1"/>
    <property type="molecule type" value="Genomic_DNA"/>
</dbReference>
<sequence length="1374" mass="154075">MERKRPRETYLNLDDGEEEKEYKFKVLLPNGTSVMVKLSRSGDGIQVQELISEVKSEFFRTFGSEIVKGRRRVIWKDPSVYLEDVSGVKVTKFLSFEAFGPNECHYLKLHDGVKDSADTFENMWDLTPDTDMLKELPDEYTFETALADLIDNSLQAVWSNGPNETKLVSVTVEEHAISIFDTGPGMDGNDKSSLVKWGKIGASLHRSSRSLAIGGKPPYLTPFFGMFGYGGAIASMHLGRHALVSSKTKDSKKVYTLHLERQALLKGEKTWKTDGSIRDPLEEEIVLSPHGSFTKVVISEPKIRSLDPRLLKCRLKDIYFPYIQCDEMSGTGRTTTPVKFQVNGDDLADLEGGEVAITNLHSCNGPEFVLQLHFLVNQHDTAISNSVVKSFYFIHEACNTSKCLGSRVSQEAHARLKCVYFPVVEGKETIDTILESLEEDECRAAETFDTFSRVSIRRLGRLLPDARWGRLPFMDFRQRRGDRAQVLKRCSMRIKCFVETDAGFNPTPSKTDLAHHHPCTKALRNLGIKSLEKENYVTVKILKDGKPLSLSLLEKEYENWVFKMHDLYDKVECGEDQPVYVLNPCNKKALVISSDVVRVHKVIKRKGSKWEAGQHIKIFKGVVGCHNSNLYATLEYILLEGVPEDGGGDARLICRPLHVPLGKGCLLKEDIMITTLDIQDSMSFPISVIDLEKCKVVEDAEWAQQLEKLHMKAPSKIDILSAQECQNLEIDGALAFGHPVFAGHAVPKKIVAVVRPACFNSLSSSRSLDQKYIVKDDLGMSMEVKYASEDGSPEVKHVHSERIQPTSHSGIQGLYIFSMWSTHMNLIEKSGVYTFVFNLNSEGSSQIKCEKLLTVLKSTQGTEQRAFSDKRSPTCHVRIPRSSGGKTIEKEFQAEKRVRIVSPVPKFCNAGSHSEGISMEIVNSEGGVDETIHDTVSVVRPQISHLENLNEHEDVKPFQISNGGMPPIQGSPAVLSKDKQPFMESVMTDSQELENMFRVGTRIGDREKKLKLLNEKNETIMQGIFDLQEFIEPRMLKYLDYFLHEKEVISRHIEGKGDTAASIICEMLKVIQWPGIIGVVALLGTVTLPSLSRMLAEYLGTDHMLAVVCKTYETASNLESYEEHGKVNYGSKLHEAAAELGKSINGRFLVICLEEIRKPCTCTCLSDCIGRSKLFQLGGSPYTGKIERNDLQGKLALPNPLLQAERTPPGFLGYAVNMINLEAPHFHTRTAKGYGLRETLFYLLFGQLQVYETREYMIGARSSINRGAVSLDGGIIKPNGVLSLGDWEPEICFPVASIEVQRQLDPKTVDILRQITLKKLELEAASVEIEKENRAYSEDLRDFHQNKYLCENYLKSNKSCVDGLHIDQNVSSTE</sequence>
<protein>
    <recommendedName>
        <fullName evidence="3">Gamma-irradiation and mitomycin c induced 1</fullName>
    </recommendedName>
</protein>
<evidence type="ECO:0000313" key="1">
    <source>
        <dbReference type="EMBL" id="KAF9592428.1"/>
    </source>
</evidence>
<accession>A0A835H6D6</accession>
<organism evidence="1 2">
    <name type="scientific">Coptis chinensis</name>
    <dbReference type="NCBI Taxonomy" id="261450"/>
    <lineage>
        <taxon>Eukaryota</taxon>
        <taxon>Viridiplantae</taxon>
        <taxon>Streptophyta</taxon>
        <taxon>Embryophyta</taxon>
        <taxon>Tracheophyta</taxon>
        <taxon>Spermatophyta</taxon>
        <taxon>Magnoliopsida</taxon>
        <taxon>Ranunculales</taxon>
        <taxon>Ranunculaceae</taxon>
        <taxon>Coptidoideae</taxon>
        <taxon>Coptis</taxon>
    </lineage>
</organism>
<proteinExistence type="predicted"/>
<evidence type="ECO:0000313" key="2">
    <source>
        <dbReference type="Proteomes" id="UP000631114"/>
    </source>
</evidence>
<reference evidence="1 2" key="1">
    <citation type="submission" date="2020-10" db="EMBL/GenBank/DDBJ databases">
        <title>The Coptis chinensis genome and diversification of protoberbering-type alkaloids.</title>
        <authorList>
            <person name="Wang B."/>
            <person name="Shu S."/>
            <person name="Song C."/>
            <person name="Liu Y."/>
        </authorList>
    </citation>
    <scope>NUCLEOTIDE SEQUENCE [LARGE SCALE GENOMIC DNA]</scope>
    <source>
        <strain evidence="1">HL-2020</strain>
        <tissue evidence="1">Leaf</tissue>
    </source>
</reference>
<evidence type="ECO:0008006" key="3">
    <source>
        <dbReference type="Google" id="ProtNLM"/>
    </source>
</evidence>
<dbReference type="Proteomes" id="UP000631114">
    <property type="component" value="Unassembled WGS sequence"/>
</dbReference>
<dbReference type="SUPFAM" id="SSF55874">
    <property type="entry name" value="ATPase domain of HSP90 chaperone/DNA topoisomerase II/histidine kinase"/>
    <property type="match status" value="1"/>
</dbReference>
<name>A0A835H6D6_9MAGN</name>
<dbReference type="Gene3D" id="3.30.565.10">
    <property type="entry name" value="Histidine kinase-like ATPase, C-terminal domain"/>
    <property type="match status" value="1"/>
</dbReference>
<dbReference type="OrthoDB" id="10036779at2759"/>
<dbReference type="InterPro" id="IPR036890">
    <property type="entry name" value="HATPase_C_sf"/>
</dbReference>
<gene>
    <name evidence="1" type="ORF">IFM89_014918</name>
</gene>
<keyword evidence="2" id="KW-1185">Reference proteome</keyword>
<comment type="caution">
    <text evidence="1">The sequence shown here is derived from an EMBL/GenBank/DDBJ whole genome shotgun (WGS) entry which is preliminary data.</text>
</comment>